<evidence type="ECO:0000313" key="8">
    <source>
        <dbReference type="Proteomes" id="UP000663841"/>
    </source>
</evidence>
<gene>
    <name evidence="7" type="ORF">RDB_LOCUS78448</name>
</gene>
<dbReference type="InterPro" id="IPR050186">
    <property type="entry name" value="TPT_transporter"/>
</dbReference>
<keyword evidence="2 5" id="KW-0812">Transmembrane</keyword>
<dbReference type="PANTHER" id="PTHR11132">
    <property type="entry name" value="SOLUTE CARRIER FAMILY 35"/>
    <property type="match status" value="1"/>
</dbReference>
<evidence type="ECO:0000256" key="2">
    <source>
        <dbReference type="ARBA" id="ARBA00022692"/>
    </source>
</evidence>
<feature type="transmembrane region" description="Helical" evidence="5">
    <location>
        <begin position="86"/>
        <end position="108"/>
    </location>
</feature>
<dbReference type="Pfam" id="PF03151">
    <property type="entry name" value="TPT"/>
    <property type="match status" value="1"/>
</dbReference>
<feature type="transmembrane region" description="Helical" evidence="5">
    <location>
        <begin position="204"/>
        <end position="229"/>
    </location>
</feature>
<feature type="transmembrane region" description="Helical" evidence="5">
    <location>
        <begin position="235"/>
        <end position="255"/>
    </location>
</feature>
<feature type="domain" description="Sugar phosphate transporter" evidence="6">
    <location>
        <begin position="86"/>
        <end position="387"/>
    </location>
</feature>
<evidence type="ECO:0000256" key="4">
    <source>
        <dbReference type="ARBA" id="ARBA00023136"/>
    </source>
</evidence>
<evidence type="ECO:0000256" key="5">
    <source>
        <dbReference type="SAM" id="Phobius"/>
    </source>
</evidence>
<feature type="transmembrane region" description="Helical" evidence="5">
    <location>
        <begin position="371"/>
        <end position="390"/>
    </location>
</feature>
<keyword evidence="4 5" id="KW-0472">Membrane</keyword>
<dbReference type="EMBL" id="CAJMWW010000087">
    <property type="protein sequence ID" value="CAE6435586.1"/>
    <property type="molecule type" value="Genomic_DNA"/>
</dbReference>
<dbReference type="AlphaFoldDB" id="A0A8H2XXT9"/>
<feature type="transmembrane region" description="Helical" evidence="5">
    <location>
        <begin position="267"/>
        <end position="285"/>
    </location>
</feature>
<dbReference type="GO" id="GO:0016020">
    <property type="term" value="C:membrane"/>
    <property type="evidence" value="ECO:0007669"/>
    <property type="project" value="UniProtKB-SubCell"/>
</dbReference>
<evidence type="ECO:0000313" key="7">
    <source>
        <dbReference type="EMBL" id="CAE6435586.1"/>
    </source>
</evidence>
<proteinExistence type="predicted"/>
<dbReference type="InterPro" id="IPR004853">
    <property type="entry name" value="Sugar_P_trans_dom"/>
</dbReference>
<feature type="transmembrane region" description="Helical" evidence="5">
    <location>
        <begin position="315"/>
        <end position="336"/>
    </location>
</feature>
<organism evidence="7 8">
    <name type="scientific">Rhizoctonia solani</name>
    <dbReference type="NCBI Taxonomy" id="456999"/>
    <lineage>
        <taxon>Eukaryota</taxon>
        <taxon>Fungi</taxon>
        <taxon>Dikarya</taxon>
        <taxon>Basidiomycota</taxon>
        <taxon>Agaricomycotina</taxon>
        <taxon>Agaricomycetes</taxon>
        <taxon>Cantharellales</taxon>
        <taxon>Ceratobasidiaceae</taxon>
        <taxon>Rhizoctonia</taxon>
    </lineage>
</organism>
<evidence type="ECO:0000259" key="6">
    <source>
        <dbReference type="Pfam" id="PF03151"/>
    </source>
</evidence>
<feature type="transmembrane region" description="Helical" evidence="5">
    <location>
        <begin position="114"/>
        <end position="136"/>
    </location>
</feature>
<feature type="transmembrane region" description="Helical" evidence="5">
    <location>
        <begin position="178"/>
        <end position="197"/>
    </location>
</feature>
<keyword evidence="3 5" id="KW-1133">Transmembrane helix</keyword>
<feature type="transmembrane region" description="Helical" evidence="5">
    <location>
        <begin position="24"/>
        <end position="43"/>
    </location>
</feature>
<name>A0A8H2XXT9_9AGAM</name>
<comment type="subcellular location">
    <subcellularLocation>
        <location evidence="1">Membrane</location>
        <topology evidence="1">Multi-pass membrane protein</topology>
    </subcellularLocation>
</comment>
<accession>A0A8H2XXT9</accession>
<protein>
    <recommendedName>
        <fullName evidence="6">Sugar phosphate transporter domain-containing protein</fullName>
    </recommendedName>
</protein>
<dbReference type="Proteomes" id="UP000663841">
    <property type="component" value="Unassembled WGS sequence"/>
</dbReference>
<sequence length="424" mass="45536">MVLFPTFRLGCITSNAVRTSSCVVASQVSVGVLHLFIIFIYFCSYSTFNHCRPLNCSTVRSSVFSFFDTVAVMTAPNPPPATKAQIAAVVVFYMIAALVMVFVNKLVLNAAPELPVVFLFNQMLIAVALLHLSAIVSPRVKIPSWDYSVAKGLFPVVSVNAVGLVWNTLCLRAVDASYFQIARGLVLPLTIAVAAVHGRKAPSLLVVVSAILVTGGFLVGITPSAIITTTTSQAGLLYGVLSAVAIAVHAVLIGAALPKVHGSTLELAYWTNAGTAVLLVPVILLDGEAHKLWLMSRVWMDVSVQQATMNINWRVFLVGSLVTGTCGFLLCVASLISIKVTSPVTHMFTSAVRSVLQTVLGVLIFKDIITTNRFTSIAVILFGSCLYTWVKSKGIQRRDVNSQKTLVLNTNYQGSEEKGISEKV</sequence>
<comment type="caution">
    <text evidence="7">The sequence shown here is derived from an EMBL/GenBank/DDBJ whole genome shotgun (WGS) entry which is preliminary data.</text>
</comment>
<feature type="transmembrane region" description="Helical" evidence="5">
    <location>
        <begin position="148"/>
        <end position="166"/>
    </location>
</feature>
<reference evidence="7" key="1">
    <citation type="submission" date="2021-01" db="EMBL/GenBank/DDBJ databases">
        <authorList>
            <person name="Kaushik A."/>
        </authorList>
    </citation>
    <scope>NUCLEOTIDE SEQUENCE</scope>
    <source>
        <strain evidence="7">AG3-T5</strain>
    </source>
</reference>
<evidence type="ECO:0000256" key="3">
    <source>
        <dbReference type="ARBA" id="ARBA00022989"/>
    </source>
</evidence>
<evidence type="ECO:0000256" key="1">
    <source>
        <dbReference type="ARBA" id="ARBA00004141"/>
    </source>
</evidence>